<feature type="transmembrane region" description="Helical" evidence="11">
    <location>
        <begin position="395"/>
        <end position="416"/>
    </location>
</feature>
<protein>
    <recommendedName>
        <fullName evidence="14">Glycosyltransferase RgtA/B/C/D-like domain-containing protein</fullName>
    </recommendedName>
</protein>
<reference evidence="12 13" key="1">
    <citation type="submission" date="2022-07" db="EMBL/GenBank/DDBJ databases">
        <title>Novel species in genus cellulomonas.</title>
        <authorList>
            <person name="Ye L."/>
        </authorList>
    </citation>
    <scope>NUCLEOTIDE SEQUENCE [LARGE SCALE GENOMIC DNA]</scope>
    <source>
        <strain evidence="13">zg-Y338</strain>
    </source>
</reference>
<sequence>MSTDLTAQRPDSLAGGPDDAGAARRPTADPRRWPGWAQALGVYLAARAFSTVVLLIVARTQEANYWTPASPSYLQFTGLMWDAGWYQQIAETGYPAELPRGEDGLVQQNPWAFFPLFPYLVRALMRLTGGDWPTIAPLLALALGAGAAVVIRRLVERGAPRAVAARPGLPLATVTLVSVFPTAVVMQLAYTESLAVLLVATSLLLVVERRYAWAALAVLALGFTRAVALPMAAVVVVHALVRWRQSRRGEDRLTARDLVGLGGLGVTAAVSGVAWPLICGWATGEPDGYLLTQGSWRGVREIVPFEPWGYVSRFWFGEAAPWVLLGGFGLLAACLLVPAAWRLGNELHVWSAAYPLYLAAAIEPGSSLARFLLLAFPLGAVTAGVVRRPALARRAWLVAVVVLMLVLQVVWVAQMWRLTPPSGWPP</sequence>
<feature type="transmembrane region" description="Helical" evidence="11">
    <location>
        <begin position="319"/>
        <end position="340"/>
    </location>
</feature>
<organism evidence="12 13">
    <name type="scientific">Cellulomonas chengniuliangii</name>
    <dbReference type="NCBI Taxonomy" id="2968084"/>
    <lineage>
        <taxon>Bacteria</taxon>
        <taxon>Bacillati</taxon>
        <taxon>Actinomycetota</taxon>
        <taxon>Actinomycetes</taxon>
        <taxon>Micrococcales</taxon>
        <taxon>Cellulomonadaceae</taxon>
        <taxon>Cellulomonas</taxon>
    </lineage>
</organism>
<gene>
    <name evidence="12" type="ORF">NP064_04465</name>
</gene>
<keyword evidence="6 11" id="KW-0812">Transmembrane</keyword>
<evidence type="ECO:0000256" key="8">
    <source>
        <dbReference type="ARBA" id="ARBA00022989"/>
    </source>
</evidence>
<dbReference type="PANTHER" id="PTHR12468">
    <property type="entry name" value="GPI MANNOSYLTRANSFERASE 2"/>
    <property type="match status" value="1"/>
</dbReference>
<dbReference type="EMBL" id="CP101988">
    <property type="protein sequence ID" value="UUI76163.1"/>
    <property type="molecule type" value="Genomic_DNA"/>
</dbReference>
<feature type="region of interest" description="Disordered" evidence="10">
    <location>
        <begin position="1"/>
        <end position="30"/>
    </location>
</feature>
<keyword evidence="13" id="KW-1185">Reference proteome</keyword>
<comment type="pathway">
    <text evidence="2">Glycolipid biosynthesis; glycosylphosphatidylinositol-anchor biosynthesis.</text>
</comment>
<accession>A0ABY5L6E4</accession>
<evidence type="ECO:0000256" key="7">
    <source>
        <dbReference type="ARBA" id="ARBA00022824"/>
    </source>
</evidence>
<evidence type="ECO:0000256" key="1">
    <source>
        <dbReference type="ARBA" id="ARBA00004477"/>
    </source>
</evidence>
<proteinExistence type="predicted"/>
<feature type="transmembrane region" description="Helical" evidence="11">
    <location>
        <begin position="210"/>
        <end position="237"/>
    </location>
</feature>
<evidence type="ECO:0000256" key="5">
    <source>
        <dbReference type="ARBA" id="ARBA00022679"/>
    </source>
</evidence>
<dbReference type="PANTHER" id="PTHR12468:SF2">
    <property type="entry name" value="GPI MANNOSYLTRANSFERASE 2"/>
    <property type="match status" value="1"/>
</dbReference>
<evidence type="ECO:0008006" key="14">
    <source>
        <dbReference type="Google" id="ProtNLM"/>
    </source>
</evidence>
<keyword evidence="8 11" id="KW-1133">Transmembrane helix</keyword>
<name>A0ABY5L6E4_9CELL</name>
<comment type="subcellular location">
    <subcellularLocation>
        <location evidence="1">Endoplasmic reticulum membrane</location>
        <topology evidence="1">Multi-pass membrane protein</topology>
    </subcellularLocation>
</comment>
<keyword evidence="9 11" id="KW-0472">Membrane</keyword>
<dbReference type="Proteomes" id="UP001316189">
    <property type="component" value="Chromosome"/>
</dbReference>
<feature type="transmembrane region" description="Helical" evidence="11">
    <location>
        <begin position="40"/>
        <end position="58"/>
    </location>
</feature>
<feature type="compositionally biased region" description="Low complexity" evidence="10">
    <location>
        <begin position="14"/>
        <end position="25"/>
    </location>
</feature>
<evidence type="ECO:0000313" key="12">
    <source>
        <dbReference type="EMBL" id="UUI76163.1"/>
    </source>
</evidence>
<evidence type="ECO:0000256" key="11">
    <source>
        <dbReference type="SAM" id="Phobius"/>
    </source>
</evidence>
<dbReference type="RefSeq" id="WP_227567715.1">
    <property type="nucleotide sequence ID" value="NZ_CP101988.1"/>
</dbReference>
<evidence type="ECO:0000313" key="13">
    <source>
        <dbReference type="Proteomes" id="UP001316189"/>
    </source>
</evidence>
<evidence type="ECO:0000256" key="10">
    <source>
        <dbReference type="SAM" id="MobiDB-lite"/>
    </source>
</evidence>
<feature type="transmembrane region" description="Helical" evidence="11">
    <location>
        <begin position="135"/>
        <end position="155"/>
    </location>
</feature>
<keyword evidence="4" id="KW-0328">Glycosyltransferase</keyword>
<evidence type="ECO:0000256" key="4">
    <source>
        <dbReference type="ARBA" id="ARBA00022676"/>
    </source>
</evidence>
<keyword evidence="5" id="KW-0808">Transferase</keyword>
<evidence type="ECO:0000256" key="6">
    <source>
        <dbReference type="ARBA" id="ARBA00022692"/>
    </source>
</evidence>
<dbReference type="InterPro" id="IPR007315">
    <property type="entry name" value="PIG-V/Gpi18"/>
</dbReference>
<evidence type="ECO:0000256" key="9">
    <source>
        <dbReference type="ARBA" id="ARBA00023136"/>
    </source>
</evidence>
<evidence type="ECO:0000256" key="2">
    <source>
        <dbReference type="ARBA" id="ARBA00004687"/>
    </source>
</evidence>
<evidence type="ECO:0000256" key="3">
    <source>
        <dbReference type="ARBA" id="ARBA00022502"/>
    </source>
</evidence>
<keyword evidence="3" id="KW-0337">GPI-anchor biosynthesis</keyword>
<keyword evidence="7" id="KW-0256">Endoplasmic reticulum</keyword>
<feature type="transmembrane region" description="Helical" evidence="11">
    <location>
        <begin position="258"/>
        <end position="278"/>
    </location>
</feature>
<feature type="transmembrane region" description="Helical" evidence="11">
    <location>
        <begin position="167"/>
        <end position="190"/>
    </location>
</feature>